<keyword evidence="5" id="KW-0521">NADP</keyword>
<keyword evidence="3" id="KW-0808">Transferase</keyword>
<sequence length="266" mass="28539">MEPAMDHHEYCTGGFDPGDIVISGIAGRFPECDTVGELKEGLYNKKNLIVFSDARFEKGVDALDLKGQRIGIFSAAVQDDSNKICASEEKFLNLTCMKSMNPNKTSYSLGFTGPSICVDTACSSSGAALWSAVQSMRTGCVEAAVVSGCQLHLIPGSHREYLELGIISPSGSPRPYDSKADGLMTAESVCAIFLQKAKVARRAYATVKASRFYSAGYGLEGSIFRDTTIFDSSIRSSKKDSQNLSTANSCGSKNFYLSATFAAEEL</sequence>
<reference evidence="11 12" key="1">
    <citation type="submission" date="2024-04" db="EMBL/GenBank/DDBJ databases">
        <authorList>
            <person name="Rising A."/>
            <person name="Reimegard J."/>
            <person name="Sonavane S."/>
            <person name="Akerstrom W."/>
            <person name="Nylinder S."/>
            <person name="Hedman E."/>
            <person name="Kallberg Y."/>
        </authorList>
    </citation>
    <scope>NUCLEOTIDE SEQUENCE [LARGE SCALE GENOMIC DNA]</scope>
</reference>
<keyword evidence="7" id="KW-0443">Lipid metabolism</keyword>
<dbReference type="InterPro" id="IPR020841">
    <property type="entry name" value="PKS_Beta-ketoAc_synthase_dom"/>
</dbReference>
<dbReference type="SMART" id="SM00825">
    <property type="entry name" value="PKS_KS"/>
    <property type="match status" value="1"/>
</dbReference>
<keyword evidence="6" id="KW-0560">Oxidoreductase</keyword>
<dbReference type="AlphaFoldDB" id="A0AAV2AKF3"/>
<comment type="caution">
    <text evidence="11">The sequence shown here is derived from an EMBL/GenBank/DDBJ whole genome shotgun (WGS) entry which is preliminary data.</text>
</comment>
<keyword evidence="8" id="KW-0275">Fatty acid biosynthesis</keyword>
<evidence type="ECO:0000256" key="1">
    <source>
        <dbReference type="ARBA" id="ARBA00022450"/>
    </source>
</evidence>
<evidence type="ECO:0000313" key="11">
    <source>
        <dbReference type="EMBL" id="CAL1284483.1"/>
    </source>
</evidence>
<dbReference type="PROSITE" id="PS00606">
    <property type="entry name" value="KS3_1"/>
    <property type="match status" value="1"/>
</dbReference>
<dbReference type="SUPFAM" id="SSF53901">
    <property type="entry name" value="Thiolase-like"/>
    <property type="match status" value="1"/>
</dbReference>
<dbReference type="GO" id="GO:0016491">
    <property type="term" value="F:oxidoreductase activity"/>
    <property type="evidence" value="ECO:0007669"/>
    <property type="project" value="UniProtKB-KW"/>
</dbReference>
<dbReference type="InterPro" id="IPR050091">
    <property type="entry name" value="PKS_NRPS_Biosynth_Enz"/>
</dbReference>
<evidence type="ECO:0000313" key="12">
    <source>
        <dbReference type="Proteomes" id="UP001497382"/>
    </source>
</evidence>
<protein>
    <recommendedName>
        <fullName evidence="10">Ketosynthase family 3 (KS3) domain-containing protein</fullName>
    </recommendedName>
</protein>
<dbReference type="GO" id="GO:0004315">
    <property type="term" value="F:3-oxoacyl-[acyl-carrier-protein] synthase activity"/>
    <property type="evidence" value="ECO:0007669"/>
    <property type="project" value="InterPro"/>
</dbReference>
<dbReference type="EMBL" id="CAXIEN010000179">
    <property type="protein sequence ID" value="CAL1284483.1"/>
    <property type="molecule type" value="Genomic_DNA"/>
</dbReference>
<dbReference type="InterPro" id="IPR014030">
    <property type="entry name" value="Ketoacyl_synth_N"/>
</dbReference>
<evidence type="ECO:0000256" key="2">
    <source>
        <dbReference type="ARBA" id="ARBA00022516"/>
    </source>
</evidence>
<keyword evidence="2" id="KW-0444">Lipid biosynthesis</keyword>
<proteinExistence type="predicted"/>
<evidence type="ECO:0000256" key="5">
    <source>
        <dbReference type="ARBA" id="ARBA00022857"/>
    </source>
</evidence>
<dbReference type="GO" id="GO:0004312">
    <property type="term" value="F:fatty acid synthase activity"/>
    <property type="evidence" value="ECO:0007669"/>
    <property type="project" value="TreeGrafter"/>
</dbReference>
<dbReference type="GO" id="GO:0006633">
    <property type="term" value="P:fatty acid biosynthetic process"/>
    <property type="evidence" value="ECO:0007669"/>
    <property type="project" value="UniProtKB-KW"/>
</dbReference>
<dbReference type="PANTHER" id="PTHR43775:SF7">
    <property type="entry name" value="FATTY ACID SYNTHASE"/>
    <property type="match status" value="1"/>
</dbReference>
<dbReference type="PANTHER" id="PTHR43775">
    <property type="entry name" value="FATTY ACID SYNTHASE"/>
    <property type="match status" value="1"/>
</dbReference>
<evidence type="ECO:0000256" key="8">
    <source>
        <dbReference type="ARBA" id="ARBA00023160"/>
    </source>
</evidence>
<keyword evidence="4" id="KW-0276">Fatty acid metabolism</keyword>
<feature type="domain" description="Ketosynthase family 3 (KS3)" evidence="10">
    <location>
        <begin position="1"/>
        <end position="266"/>
    </location>
</feature>
<gene>
    <name evidence="11" type="ORF">LARSCL_LOCUS13173</name>
</gene>
<keyword evidence="1" id="KW-0596">Phosphopantetheine</keyword>
<evidence type="ECO:0000259" key="10">
    <source>
        <dbReference type="PROSITE" id="PS52004"/>
    </source>
</evidence>
<evidence type="ECO:0000256" key="3">
    <source>
        <dbReference type="ARBA" id="ARBA00022679"/>
    </source>
</evidence>
<keyword evidence="9" id="KW-0511">Multifunctional enzyme</keyword>
<accession>A0AAV2AKF3</accession>
<dbReference type="InterPro" id="IPR016039">
    <property type="entry name" value="Thiolase-like"/>
</dbReference>
<evidence type="ECO:0000256" key="9">
    <source>
        <dbReference type="ARBA" id="ARBA00023268"/>
    </source>
</evidence>
<dbReference type="Gene3D" id="3.40.47.10">
    <property type="match status" value="1"/>
</dbReference>
<dbReference type="Proteomes" id="UP001497382">
    <property type="component" value="Unassembled WGS sequence"/>
</dbReference>
<evidence type="ECO:0000256" key="6">
    <source>
        <dbReference type="ARBA" id="ARBA00023002"/>
    </source>
</evidence>
<name>A0AAV2AKF3_9ARAC</name>
<dbReference type="InterPro" id="IPR018201">
    <property type="entry name" value="Ketoacyl_synth_AS"/>
</dbReference>
<organism evidence="11 12">
    <name type="scientific">Larinioides sclopetarius</name>
    <dbReference type="NCBI Taxonomy" id="280406"/>
    <lineage>
        <taxon>Eukaryota</taxon>
        <taxon>Metazoa</taxon>
        <taxon>Ecdysozoa</taxon>
        <taxon>Arthropoda</taxon>
        <taxon>Chelicerata</taxon>
        <taxon>Arachnida</taxon>
        <taxon>Araneae</taxon>
        <taxon>Araneomorphae</taxon>
        <taxon>Entelegynae</taxon>
        <taxon>Araneoidea</taxon>
        <taxon>Araneidae</taxon>
        <taxon>Larinioides</taxon>
    </lineage>
</organism>
<keyword evidence="12" id="KW-1185">Reference proteome</keyword>
<dbReference type="Pfam" id="PF00109">
    <property type="entry name" value="ketoacyl-synt"/>
    <property type="match status" value="1"/>
</dbReference>
<evidence type="ECO:0000256" key="7">
    <source>
        <dbReference type="ARBA" id="ARBA00023098"/>
    </source>
</evidence>
<evidence type="ECO:0000256" key="4">
    <source>
        <dbReference type="ARBA" id="ARBA00022832"/>
    </source>
</evidence>
<dbReference type="PROSITE" id="PS52004">
    <property type="entry name" value="KS3_2"/>
    <property type="match status" value="1"/>
</dbReference>